<dbReference type="Proteomes" id="UP001205185">
    <property type="component" value="Unassembled WGS sequence"/>
</dbReference>
<accession>A0ABT1I5K9</accession>
<dbReference type="InterPro" id="IPR053392">
    <property type="entry name" value="Transposase_IS30-like"/>
</dbReference>
<dbReference type="EMBL" id="JAMTCO010000001">
    <property type="protein sequence ID" value="MCP2267913.1"/>
    <property type="molecule type" value="Genomic_DNA"/>
</dbReference>
<evidence type="ECO:0000313" key="4">
    <source>
        <dbReference type="Proteomes" id="UP001205185"/>
    </source>
</evidence>
<dbReference type="Pfam" id="PF00665">
    <property type="entry name" value="rve"/>
    <property type="match status" value="1"/>
</dbReference>
<feature type="domain" description="Integrase catalytic" evidence="2">
    <location>
        <begin position="121"/>
        <end position="239"/>
    </location>
</feature>
<evidence type="ECO:0000313" key="3">
    <source>
        <dbReference type="EMBL" id="MCP2267913.1"/>
    </source>
</evidence>
<dbReference type="SUPFAM" id="SSF53098">
    <property type="entry name" value="Ribonuclease H-like"/>
    <property type="match status" value="1"/>
</dbReference>
<evidence type="ECO:0000259" key="2">
    <source>
        <dbReference type="PROSITE" id="PS50994"/>
    </source>
</evidence>
<proteinExistence type="predicted"/>
<protein>
    <submittedName>
        <fullName evidence="3">Transposase, IS30 family</fullName>
    </submittedName>
</protein>
<dbReference type="InterPro" id="IPR051917">
    <property type="entry name" value="Transposase-Integrase"/>
</dbReference>
<dbReference type="PANTHER" id="PTHR10948:SF23">
    <property type="entry name" value="TRANSPOSASE INSI FOR INSERTION SEQUENCE ELEMENT IS30A-RELATED"/>
    <property type="match status" value="1"/>
</dbReference>
<sequence length="263" mass="29746">MARNGGRDGYRAVAAERRAGEKLARPKPRKLESAGRLRDYVMAGLELLWSPQQIARKIRAEFPMDEDMRVSHETIYQTLFVQGKGELRRLLYKALRSGRARRVSPSRRPARHDTIVGMVTISERPKEAEDRAVPGFWEGDLILGSACKSQILTLVERQTRFVMLQRVPYDRAADRVAALLTHRMSHLPGFLKNSITWDQGSEMADHAKFTIATGMPVYFCDPHSPWQRGTNENTNGLLRTLGWASPTEKMNELLINHGGAPIT</sequence>
<dbReference type="InterPro" id="IPR001584">
    <property type="entry name" value="Integrase_cat-core"/>
</dbReference>
<dbReference type="PANTHER" id="PTHR10948">
    <property type="entry name" value="TRANSPOSASE"/>
    <property type="match status" value="1"/>
</dbReference>
<dbReference type="NCBIfam" id="NF033563">
    <property type="entry name" value="transpos_IS30"/>
    <property type="match status" value="1"/>
</dbReference>
<evidence type="ECO:0000256" key="1">
    <source>
        <dbReference type="SAM" id="MobiDB-lite"/>
    </source>
</evidence>
<organism evidence="3 4">
    <name type="scientific">Actinokineospora diospyrosa</name>
    <dbReference type="NCBI Taxonomy" id="103728"/>
    <lineage>
        <taxon>Bacteria</taxon>
        <taxon>Bacillati</taxon>
        <taxon>Actinomycetota</taxon>
        <taxon>Actinomycetes</taxon>
        <taxon>Pseudonocardiales</taxon>
        <taxon>Pseudonocardiaceae</taxon>
        <taxon>Actinokineospora</taxon>
    </lineage>
</organism>
<dbReference type="Gene3D" id="3.30.420.10">
    <property type="entry name" value="Ribonuclease H-like superfamily/Ribonuclease H"/>
    <property type="match status" value="1"/>
</dbReference>
<feature type="region of interest" description="Disordered" evidence="1">
    <location>
        <begin position="1"/>
        <end position="27"/>
    </location>
</feature>
<dbReference type="PROSITE" id="PS50994">
    <property type="entry name" value="INTEGRASE"/>
    <property type="match status" value="1"/>
</dbReference>
<keyword evidence="4" id="KW-1185">Reference proteome</keyword>
<reference evidence="3 4" key="1">
    <citation type="submission" date="2022-06" db="EMBL/GenBank/DDBJ databases">
        <title>Genomic Encyclopedia of Archaeal and Bacterial Type Strains, Phase II (KMG-II): from individual species to whole genera.</title>
        <authorList>
            <person name="Goeker M."/>
        </authorList>
    </citation>
    <scope>NUCLEOTIDE SEQUENCE [LARGE SCALE GENOMIC DNA]</scope>
    <source>
        <strain evidence="3 4">DSM 44255</strain>
    </source>
</reference>
<name>A0ABT1I5K9_9PSEU</name>
<dbReference type="InterPro" id="IPR012337">
    <property type="entry name" value="RNaseH-like_sf"/>
</dbReference>
<gene>
    <name evidence="3" type="ORF">LV75_000395</name>
</gene>
<comment type="caution">
    <text evidence="3">The sequence shown here is derived from an EMBL/GenBank/DDBJ whole genome shotgun (WGS) entry which is preliminary data.</text>
</comment>
<dbReference type="InterPro" id="IPR036397">
    <property type="entry name" value="RNaseH_sf"/>
</dbReference>